<keyword evidence="1 3" id="KW-0597">Phosphoprotein</keyword>
<dbReference type="SMART" id="SM00448">
    <property type="entry name" value="REC"/>
    <property type="match status" value="1"/>
</dbReference>
<dbReference type="PANTHER" id="PTHR43214:SF37">
    <property type="entry name" value="TRANSCRIPTIONAL REGULATORY PROTEIN YDFI"/>
    <property type="match status" value="1"/>
</dbReference>
<dbReference type="PRINTS" id="PR00038">
    <property type="entry name" value="HTHLUXR"/>
</dbReference>
<dbReference type="PROSITE" id="PS00622">
    <property type="entry name" value="HTH_LUXR_1"/>
    <property type="match status" value="1"/>
</dbReference>
<dbReference type="InterPro" id="IPR000792">
    <property type="entry name" value="Tscrpt_reg_LuxR_C"/>
</dbReference>
<evidence type="ECO:0000313" key="6">
    <source>
        <dbReference type="EMBL" id="GAP12657.1"/>
    </source>
</evidence>
<organism evidence="6">
    <name type="scientific">Longilinea arvoryzae</name>
    <dbReference type="NCBI Taxonomy" id="360412"/>
    <lineage>
        <taxon>Bacteria</taxon>
        <taxon>Bacillati</taxon>
        <taxon>Chloroflexota</taxon>
        <taxon>Anaerolineae</taxon>
        <taxon>Anaerolineales</taxon>
        <taxon>Anaerolineaceae</taxon>
        <taxon>Longilinea</taxon>
    </lineage>
</organism>
<evidence type="ECO:0000259" key="4">
    <source>
        <dbReference type="PROSITE" id="PS50043"/>
    </source>
</evidence>
<reference evidence="6" key="1">
    <citation type="submission" date="2015-07" db="EMBL/GenBank/DDBJ databases">
        <title>Draft Genome Sequences of Anaerolinea thermolimosa IMO-1, Bellilinea caldifistulae GOMI-1, Leptolinea tardivitalis YMTK-2, Levilinea saccharolytica KIBI-1,Longilinea arvoryzae KOME-1, Previously Described as Members of the Anaerolineaceae (Chloroflexi).</title>
        <authorList>
            <person name="Sekiguchi Y."/>
            <person name="Ohashi A."/>
            <person name="Matsuura N."/>
            <person name="Tourlousse M.D."/>
        </authorList>
    </citation>
    <scope>NUCLEOTIDE SEQUENCE [LARGE SCALE GENOMIC DNA]</scope>
    <source>
        <strain evidence="6">KOME-1</strain>
    </source>
</reference>
<proteinExistence type="predicted"/>
<dbReference type="SUPFAM" id="SSF52172">
    <property type="entry name" value="CheY-like"/>
    <property type="match status" value="1"/>
</dbReference>
<evidence type="ECO:0000256" key="3">
    <source>
        <dbReference type="PROSITE-ProRule" id="PRU00169"/>
    </source>
</evidence>
<dbReference type="InterPro" id="IPR039420">
    <property type="entry name" value="WalR-like"/>
</dbReference>
<dbReference type="STRING" id="360412.LARV_00393"/>
<dbReference type="Pfam" id="PF00072">
    <property type="entry name" value="Response_reg"/>
    <property type="match status" value="1"/>
</dbReference>
<dbReference type="CDD" id="cd17535">
    <property type="entry name" value="REC_NarL-like"/>
    <property type="match status" value="1"/>
</dbReference>
<dbReference type="PROSITE" id="PS50043">
    <property type="entry name" value="HTH_LUXR_2"/>
    <property type="match status" value="1"/>
</dbReference>
<evidence type="ECO:0000259" key="5">
    <source>
        <dbReference type="PROSITE" id="PS50110"/>
    </source>
</evidence>
<feature type="modified residue" description="4-aspartylphosphate" evidence="3">
    <location>
        <position position="58"/>
    </location>
</feature>
<dbReference type="Proteomes" id="UP000055060">
    <property type="component" value="Unassembled WGS sequence"/>
</dbReference>
<feature type="domain" description="HTH luxR-type" evidence="4">
    <location>
        <begin position="148"/>
        <end position="213"/>
    </location>
</feature>
<dbReference type="InterPro" id="IPR011006">
    <property type="entry name" value="CheY-like_superfamily"/>
</dbReference>
<gene>
    <name evidence="6" type="ORF">LARV_00393</name>
</gene>
<dbReference type="SUPFAM" id="SSF46894">
    <property type="entry name" value="C-terminal effector domain of the bipartite response regulators"/>
    <property type="match status" value="1"/>
</dbReference>
<name>A0A0S7BFV1_9CHLR</name>
<dbReference type="PROSITE" id="PS50110">
    <property type="entry name" value="RESPONSE_REGULATORY"/>
    <property type="match status" value="1"/>
</dbReference>
<dbReference type="InterPro" id="IPR058245">
    <property type="entry name" value="NreC/VraR/RcsB-like_REC"/>
</dbReference>
<dbReference type="Gene3D" id="3.40.50.2300">
    <property type="match status" value="1"/>
</dbReference>
<dbReference type="GO" id="GO:0003677">
    <property type="term" value="F:DNA binding"/>
    <property type="evidence" value="ECO:0007669"/>
    <property type="project" value="UniProtKB-KW"/>
</dbReference>
<dbReference type="RefSeq" id="WP_075072066.1">
    <property type="nucleotide sequence ID" value="NZ_DF967972.1"/>
</dbReference>
<dbReference type="SMART" id="SM00421">
    <property type="entry name" value="HTH_LUXR"/>
    <property type="match status" value="1"/>
</dbReference>
<dbReference type="CDD" id="cd06170">
    <property type="entry name" value="LuxR_C_like"/>
    <property type="match status" value="1"/>
</dbReference>
<sequence>MQTDKISVLLVDDHSVVRMGLRAYFNTQPDIEVVGEAGTGEEAVQQVMDLAPDVVLMDLLLPQMDGVEATRQIKKVSPSTQVIVLTSYHEDEHIFPAIRAGALSYVLKDIDPDDLAETVRRARAGEAVLNPRVAARMVQEIHGARSQGINPFQELTDRELDVLRQVAAGKNNREIAEALVISEKTVKTHITNILSKLHLADRTQAAVFAWQEGIVRRSQNGSA</sequence>
<dbReference type="Pfam" id="PF00196">
    <property type="entry name" value="GerE"/>
    <property type="match status" value="1"/>
</dbReference>
<evidence type="ECO:0000313" key="7">
    <source>
        <dbReference type="Proteomes" id="UP000055060"/>
    </source>
</evidence>
<keyword evidence="7" id="KW-1185">Reference proteome</keyword>
<dbReference type="PANTHER" id="PTHR43214">
    <property type="entry name" value="TWO-COMPONENT RESPONSE REGULATOR"/>
    <property type="match status" value="1"/>
</dbReference>
<accession>A0A0S7BFV1</accession>
<evidence type="ECO:0000256" key="2">
    <source>
        <dbReference type="ARBA" id="ARBA00023125"/>
    </source>
</evidence>
<protein>
    <submittedName>
        <fullName evidence="6">Two component transcriptional regulator, LuxR family</fullName>
    </submittedName>
</protein>
<dbReference type="OrthoDB" id="9780153at2"/>
<evidence type="ECO:0000256" key="1">
    <source>
        <dbReference type="ARBA" id="ARBA00022553"/>
    </source>
</evidence>
<dbReference type="InterPro" id="IPR016032">
    <property type="entry name" value="Sig_transdc_resp-reg_C-effctor"/>
</dbReference>
<dbReference type="EMBL" id="DF967972">
    <property type="protein sequence ID" value="GAP12657.1"/>
    <property type="molecule type" value="Genomic_DNA"/>
</dbReference>
<dbReference type="GO" id="GO:0006355">
    <property type="term" value="P:regulation of DNA-templated transcription"/>
    <property type="evidence" value="ECO:0007669"/>
    <property type="project" value="InterPro"/>
</dbReference>
<keyword evidence="2" id="KW-0238">DNA-binding</keyword>
<dbReference type="InterPro" id="IPR001789">
    <property type="entry name" value="Sig_transdc_resp-reg_receiver"/>
</dbReference>
<dbReference type="GO" id="GO:0000160">
    <property type="term" value="P:phosphorelay signal transduction system"/>
    <property type="evidence" value="ECO:0007669"/>
    <property type="project" value="InterPro"/>
</dbReference>
<feature type="domain" description="Response regulatory" evidence="5">
    <location>
        <begin position="7"/>
        <end position="123"/>
    </location>
</feature>
<dbReference type="AlphaFoldDB" id="A0A0S7BFV1"/>